<evidence type="ECO:0000313" key="2">
    <source>
        <dbReference type="Proteomes" id="UP000265325"/>
    </source>
</evidence>
<protein>
    <submittedName>
        <fullName evidence="1">Uncharacterized protein</fullName>
    </submittedName>
</protein>
<organism evidence="1 2">
    <name type="scientific">Streptomyces showdoensis</name>
    <dbReference type="NCBI Taxonomy" id="68268"/>
    <lineage>
        <taxon>Bacteria</taxon>
        <taxon>Bacillati</taxon>
        <taxon>Actinomycetota</taxon>
        <taxon>Actinomycetes</taxon>
        <taxon>Kitasatosporales</taxon>
        <taxon>Streptomycetaceae</taxon>
        <taxon>Streptomyces</taxon>
    </lineage>
</organism>
<accession>A0A2P2GQB0</accession>
<dbReference type="RefSeq" id="WP_046907554.1">
    <property type="nucleotide sequence ID" value="NZ_BAAAXG010000013.1"/>
</dbReference>
<keyword evidence="2" id="KW-1185">Reference proteome</keyword>
<evidence type="ECO:0000313" key="1">
    <source>
        <dbReference type="EMBL" id="KKZ73694.1"/>
    </source>
</evidence>
<proteinExistence type="predicted"/>
<dbReference type="OrthoDB" id="4131739at2"/>
<dbReference type="EMBL" id="LAQS01000014">
    <property type="protein sequence ID" value="KKZ73694.1"/>
    <property type="molecule type" value="Genomic_DNA"/>
</dbReference>
<dbReference type="Proteomes" id="UP000265325">
    <property type="component" value="Unassembled WGS sequence"/>
</dbReference>
<comment type="caution">
    <text evidence="1">The sequence shown here is derived from an EMBL/GenBank/DDBJ whole genome shotgun (WGS) entry which is preliminary data.</text>
</comment>
<dbReference type="AlphaFoldDB" id="A0A2P2GQB0"/>
<gene>
    <name evidence="1" type="ORF">VO63_11255</name>
</gene>
<reference evidence="1 2" key="1">
    <citation type="submission" date="2015-05" db="EMBL/GenBank/DDBJ databases">
        <title>Draft Genome assembly of Streptomyces showdoensis.</title>
        <authorList>
            <person name="Thapa K.K."/>
            <person name="Metsa-Ketela M."/>
        </authorList>
    </citation>
    <scope>NUCLEOTIDE SEQUENCE [LARGE SCALE GENOMIC DNA]</scope>
    <source>
        <strain evidence="1 2">ATCC 15227</strain>
    </source>
</reference>
<sequence length="178" mass="19148">MTTHSPTRTRIPRKHGRARRLTSVVAALLFMLGVSVAFTGQASATVTACATFGCDGHNPNIQTWQWGPTTAPGGAPHPRGAIELRVGKTDGDQYAWARGTYPTGAGGAYVYVDRQNRGGGGYEGGLGRHEVGESGWYTMSGTNTMSGWSGMYYNPTYKQVRACIYLYAGGETYCSGWY</sequence>
<name>A0A2P2GQB0_STREW</name>